<protein>
    <submittedName>
        <fullName evidence="3">Uncharacterized protein</fullName>
    </submittedName>
</protein>
<feature type="compositionally biased region" description="Pro residues" evidence="2">
    <location>
        <begin position="403"/>
        <end position="412"/>
    </location>
</feature>
<comment type="caution">
    <text evidence="3">The sequence shown here is derived from an EMBL/GenBank/DDBJ whole genome shotgun (WGS) entry which is preliminary data.</text>
</comment>
<dbReference type="Proteomes" id="UP001153069">
    <property type="component" value="Unassembled WGS sequence"/>
</dbReference>
<keyword evidence="4" id="KW-1185">Reference proteome</keyword>
<gene>
    <name evidence="3" type="ORF">SEMRO_264_G102500.1</name>
</gene>
<feature type="region of interest" description="Disordered" evidence="2">
    <location>
        <begin position="1088"/>
        <end position="1123"/>
    </location>
</feature>
<feature type="coiled-coil region" evidence="1">
    <location>
        <begin position="1413"/>
        <end position="1482"/>
    </location>
</feature>
<feature type="region of interest" description="Disordered" evidence="2">
    <location>
        <begin position="155"/>
        <end position="205"/>
    </location>
</feature>
<feature type="compositionally biased region" description="Basic and acidic residues" evidence="2">
    <location>
        <begin position="1106"/>
        <end position="1123"/>
    </location>
</feature>
<feature type="region of interest" description="Disordered" evidence="2">
    <location>
        <begin position="1378"/>
        <end position="1400"/>
    </location>
</feature>
<sequence length="1701" mass="195326">MSKEEQEKREVLALVSWLQTFDQFPFSVVDGIDGDIKERFNIVLESLENVKISRAVVHVAEEVCGLHRNDIGSHNSASQIWRAMLNVTTIKSRFEIYTTPENASSDAEIPHVVLSNLLDFAVTSPDLDERRKYIQRIMSLSKSVQKILMNLIERMKKTLPRKPKNSSRSSRGVRSPRMLCGPNNDAVIDGPDAPIPDPGNKPFIKNCARKKQDSHLFVDDDSSAGASDVTPPPQETSQRVRAFGSPRRERNVHGIPQTESQDRSRGRSNQQDHQRSRSASHVRHQDHQDHEGSQSSKPRQPEGHYMPELTKKRCQKGFASPPRDRQQRKQKGFASPGKQRHSTGTSNGSQNVPFRERQVQTQQRAAFASINNQNQRNQKQQQQQQQPQQHHGTLSRKGGTQKPGPPPPPPPYSLDQKMPASSTPSDELEIDNHLSLPLTDTTLSTVDTTSSLEAGSDLAVLKVNSSTDTKQRQVGRGRQGDAFSSPARRVSLLDSPVPIKTPDVSLTTQEREVDGRMMFSPDDSVLQSPLQVDDFVKDLRAKNKSLESILQSYQKRERELNQKMESTESKLRKEMMKLESRALGREDELRRSYDTEMAKLKKDLRTEKEKNKASMRAKEELANANDELDLMQHTHEKLLEATEKIRKYKERIDSMNDYKEALEREQEAHSESVEECLRLQNELKVLQPLKRQLEDYKAKAVDAEVQLAECKDALAKLERERSELNGKRDDVIREARAQRAQADELRKFIRLKETQDGPGIGEGISELNPELYEELVKLRNENERLRVFAEERTDDSVQRLQENLEDSTVRQERFKAEYLKSKNKLEETESLLSTAKQRLAQLEAEIVDKDKAAEEYQRKIKFLEDQYNSCLETLESLQQRIGNLEEQKSVLETELDEWKEMAEKLEKELEKRTGELESTKDQLKETEDLKRKVEADVAEWKIMSDKLEADLKRRAAELDGTKQTLQNTEEAKAQIERDLAEWKQMADKLDIELVKKNDELEQARQTLFSMEEEQMKQQHQLNEWIASAEKLREELKAKEMEVEETKTQLNETREMLHASGQRQEELMNHINDYEKRLQEADEKYQKLDTELQETSSSLKAAEASVEEGKKREENLNEESRQLKEVSETLLKQLKEETKAKEEISQESHRTLEATREVLNSKAKKELEELQANMNRLLDDERKAYRMKADKASVDYKKLQEKYEMKLKVTMDECSARIKDTEENSMRRMAQLQDQTANEIEKIKQQEDEKRTELKQRLEELLQGAKNGAEAALKELWQQKEQTSLELATSQEQYNQLASKYASKKERLEYATNTIIEMETLRDDLNDTVTKLQREKTLLQEESDKYRRQLGGQRGTDHSQVDKLNKELMDAHHELQDLKRKLAKSASQDTSMSFQSESNSSHLLGSYSSGAANQSALVEVKAGYEEEAARLNEEKREMVMKYSSATVEVQKVTQALHQRDQEITKLKAELTAVKLDKERAEMAVTDEEENREASFFYQDTDTSFGAPELQGTFSSDIPAPRIEPQQRQISDSRENREASFYSHYRDTDTSFGSPGLKESFSSDIPAPRIEPQQRQISDEEKSAFSTGDKNVNVLSPSNKLELQRQMSHSRQQNEDGSRGEQVLTPSKKHENNAGAFSRAETASPSFASKARVYELHIQKVNKKSPDRARPDIHRPMKDFTQQLQADQMTPGDGDGQTECTQS</sequence>
<feature type="compositionally biased region" description="Basic and acidic residues" evidence="2">
    <location>
        <begin position="1650"/>
        <end position="1676"/>
    </location>
</feature>
<dbReference type="Gene3D" id="1.10.287.1490">
    <property type="match status" value="1"/>
</dbReference>
<feature type="compositionally biased region" description="Basic and acidic residues" evidence="2">
    <location>
        <begin position="260"/>
        <end position="275"/>
    </location>
</feature>
<proteinExistence type="predicted"/>
<feature type="compositionally biased region" description="Basic and acidic residues" evidence="2">
    <location>
        <begin position="1335"/>
        <end position="1346"/>
    </location>
</feature>
<feature type="coiled-coil region" evidence="1">
    <location>
        <begin position="536"/>
        <end position="734"/>
    </location>
</feature>
<feature type="region of interest" description="Disordered" evidence="2">
    <location>
        <begin position="463"/>
        <end position="502"/>
    </location>
</feature>
<feature type="region of interest" description="Disordered" evidence="2">
    <location>
        <begin position="1507"/>
        <end position="1701"/>
    </location>
</feature>
<feature type="compositionally biased region" description="Basic and acidic residues" evidence="2">
    <location>
        <begin position="283"/>
        <end position="292"/>
    </location>
</feature>
<dbReference type="SUPFAM" id="SSF116907">
    <property type="entry name" value="Hook domain"/>
    <property type="match status" value="1"/>
</dbReference>
<feature type="region of interest" description="Disordered" evidence="2">
    <location>
        <begin position="1335"/>
        <end position="1359"/>
    </location>
</feature>
<keyword evidence="1" id="KW-0175">Coiled coil</keyword>
<reference evidence="3" key="1">
    <citation type="submission" date="2020-06" db="EMBL/GenBank/DDBJ databases">
        <authorList>
            <consortium name="Plant Systems Biology data submission"/>
        </authorList>
    </citation>
    <scope>NUCLEOTIDE SEQUENCE</scope>
    <source>
        <strain evidence="3">D6</strain>
    </source>
</reference>
<feature type="compositionally biased region" description="Low complexity" evidence="2">
    <location>
        <begin position="371"/>
        <end position="389"/>
    </location>
</feature>
<dbReference type="OrthoDB" id="49395at2759"/>
<evidence type="ECO:0000256" key="1">
    <source>
        <dbReference type="SAM" id="Coils"/>
    </source>
</evidence>
<accession>A0A9N8DQB9</accession>
<name>A0A9N8DQB9_9STRA</name>
<evidence type="ECO:0000256" key="2">
    <source>
        <dbReference type="SAM" id="MobiDB-lite"/>
    </source>
</evidence>
<feature type="region of interest" description="Disordered" evidence="2">
    <location>
        <begin position="218"/>
        <end position="428"/>
    </location>
</feature>
<feature type="compositionally biased region" description="Polar residues" evidence="2">
    <location>
        <begin position="1582"/>
        <end position="1609"/>
    </location>
</feature>
<feature type="compositionally biased region" description="Polar residues" evidence="2">
    <location>
        <begin position="342"/>
        <end position="352"/>
    </location>
</feature>
<organism evidence="3 4">
    <name type="scientific">Seminavis robusta</name>
    <dbReference type="NCBI Taxonomy" id="568900"/>
    <lineage>
        <taxon>Eukaryota</taxon>
        <taxon>Sar</taxon>
        <taxon>Stramenopiles</taxon>
        <taxon>Ochrophyta</taxon>
        <taxon>Bacillariophyta</taxon>
        <taxon>Bacillariophyceae</taxon>
        <taxon>Bacillariophycidae</taxon>
        <taxon>Naviculales</taxon>
        <taxon>Naviculaceae</taxon>
        <taxon>Seminavis</taxon>
    </lineage>
</organism>
<feature type="compositionally biased region" description="Polar residues" evidence="2">
    <location>
        <begin position="1384"/>
        <end position="1394"/>
    </location>
</feature>
<evidence type="ECO:0000313" key="3">
    <source>
        <dbReference type="EMBL" id="CAB9506355.1"/>
    </source>
</evidence>
<feature type="compositionally biased region" description="Basic and acidic residues" evidence="2">
    <location>
        <begin position="1529"/>
        <end position="1547"/>
    </location>
</feature>
<evidence type="ECO:0000313" key="4">
    <source>
        <dbReference type="Proteomes" id="UP001153069"/>
    </source>
</evidence>
<feature type="compositionally biased region" description="Low complexity" evidence="2">
    <location>
        <begin position="166"/>
        <end position="177"/>
    </location>
</feature>
<dbReference type="EMBL" id="CAICTM010000263">
    <property type="protein sequence ID" value="CAB9506355.1"/>
    <property type="molecule type" value="Genomic_DNA"/>
</dbReference>
<dbReference type="SUPFAM" id="SSF57997">
    <property type="entry name" value="Tropomyosin"/>
    <property type="match status" value="1"/>
</dbReference>